<evidence type="ECO:0000259" key="1">
    <source>
        <dbReference type="Pfam" id="PF00934"/>
    </source>
</evidence>
<feature type="domain" description="PE" evidence="1">
    <location>
        <begin position="4"/>
        <end position="56"/>
    </location>
</feature>
<evidence type="ECO:0000313" key="3">
    <source>
        <dbReference type="Proteomes" id="UP000192284"/>
    </source>
</evidence>
<organism evidence="2 3">
    <name type="scientific">Mycobacterium angelicum</name>
    <dbReference type="NCBI Taxonomy" id="470074"/>
    <lineage>
        <taxon>Bacteria</taxon>
        <taxon>Bacillati</taxon>
        <taxon>Actinomycetota</taxon>
        <taxon>Actinomycetes</taxon>
        <taxon>Mycobacteriales</taxon>
        <taxon>Mycobacteriaceae</taxon>
        <taxon>Mycobacterium</taxon>
    </lineage>
</organism>
<proteinExistence type="predicted"/>
<dbReference type="AlphaFoldDB" id="A0A1W9ZE65"/>
<dbReference type="Gene3D" id="1.10.287.850">
    <property type="entry name" value="HP0062-like domain"/>
    <property type="match status" value="1"/>
</dbReference>
<dbReference type="RefSeq" id="WP_083115768.1">
    <property type="nucleotide sequence ID" value="NZ_MVHE01000065.1"/>
</dbReference>
<sequence>MSYVIASSELMTSAATDLTHIRSSITTASAAEVTQATQLMTADADDVSVLFASLFTIATGVGGVLLEAPGIGGNGMAAGSLIGDGGNGGNGEVALISNNPGIGGAGGTLLGSAGRNGLP</sequence>
<protein>
    <recommendedName>
        <fullName evidence="1">PE domain-containing protein</fullName>
    </recommendedName>
</protein>
<reference evidence="2 3" key="1">
    <citation type="submission" date="2017-02" db="EMBL/GenBank/DDBJ databases">
        <title>The new phylogeny of genus Mycobacterium.</title>
        <authorList>
            <person name="Tortoli E."/>
            <person name="Trovato A."/>
            <person name="Cirillo D.M."/>
        </authorList>
    </citation>
    <scope>NUCLEOTIDE SEQUENCE [LARGE SCALE GENOMIC DNA]</scope>
    <source>
        <strain evidence="2 3">DSM 45057</strain>
    </source>
</reference>
<accession>A0A1W9ZE65</accession>
<name>A0A1W9ZE65_MYCAN</name>
<dbReference type="InterPro" id="IPR000084">
    <property type="entry name" value="PE-PGRS_N"/>
</dbReference>
<gene>
    <name evidence="2" type="ORF">BST12_24150</name>
</gene>
<dbReference type="Proteomes" id="UP000192284">
    <property type="component" value="Unassembled WGS sequence"/>
</dbReference>
<dbReference type="SUPFAM" id="SSF140459">
    <property type="entry name" value="PE/PPE dimer-like"/>
    <property type="match status" value="1"/>
</dbReference>
<evidence type="ECO:0000313" key="2">
    <source>
        <dbReference type="EMBL" id="ORA13235.1"/>
    </source>
</evidence>
<dbReference type="InterPro" id="IPR038332">
    <property type="entry name" value="PPE_sf"/>
</dbReference>
<comment type="caution">
    <text evidence="2">The sequence shown here is derived from an EMBL/GenBank/DDBJ whole genome shotgun (WGS) entry which is preliminary data.</text>
</comment>
<dbReference type="Pfam" id="PF00934">
    <property type="entry name" value="PE"/>
    <property type="match status" value="1"/>
</dbReference>
<dbReference type="EMBL" id="MVHE01000065">
    <property type="protein sequence ID" value="ORA13235.1"/>
    <property type="molecule type" value="Genomic_DNA"/>
</dbReference>
<keyword evidence="3" id="KW-1185">Reference proteome</keyword>